<dbReference type="HOGENOM" id="CLU_186680_0_0_6"/>
<evidence type="ECO:0000313" key="2">
    <source>
        <dbReference type="Proteomes" id="UP000000547"/>
    </source>
</evidence>
<organism evidence="1 2">
    <name type="scientific">Colwellia psychrerythraea (strain 34H / ATCC BAA-681)</name>
    <name type="common">Vibrio psychroerythus</name>
    <dbReference type="NCBI Taxonomy" id="167879"/>
    <lineage>
        <taxon>Bacteria</taxon>
        <taxon>Pseudomonadati</taxon>
        <taxon>Pseudomonadota</taxon>
        <taxon>Gammaproteobacteria</taxon>
        <taxon>Alteromonadales</taxon>
        <taxon>Colwelliaceae</taxon>
        <taxon>Colwellia</taxon>
    </lineage>
</organism>
<dbReference type="STRING" id="167879.CPS_4826"/>
<dbReference type="RefSeq" id="WP_011045545.1">
    <property type="nucleotide sequence ID" value="NC_003910.7"/>
</dbReference>
<dbReference type="AlphaFoldDB" id="Q47UQ7"/>
<name>Q47UQ7_COLP3</name>
<dbReference type="KEGG" id="cps:CPS_4826"/>
<dbReference type="eggNOG" id="ENOG5030GQ7">
    <property type="taxonomic scope" value="Bacteria"/>
</dbReference>
<accession>Q47UQ7</accession>
<evidence type="ECO:0000313" key="1">
    <source>
        <dbReference type="EMBL" id="AAZ27170.1"/>
    </source>
</evidence>
<proteinExistence type="predicted"/>
<gene>
    <name evidence="1" type="ordered locus">CPS_4826</name>
</gene>
<dbReference type="Proteomes" id="UP000000547">
    <property type="component" value="Chromosome"/>
</dbReference>
<dbReference type="EMBL" id="CP000083">
    <property type="protein sequence ID" value="AAZ27170.1"/>
    <property type="molecule type" value="Genomic_DNA"/>
</dbReference>
<sequence length="85" mass="9525">MAAAMQREDLLERRQEVLGDTDKLWESLTLAQKFAASSLAQFGYKLSFIRDVHDTHVAVLSCNDNIAVISKGGEINTHPKIKIRL</sequence>
<protein>
    <submittedName>
        <fullName evidence="1">Uncharacterized protein</fullName>
    </submittedName>
</protein>
<reference evidence="1" key="1">
    <citation type="journal article" date="2005" name="Proc. Natl. Acad. Sci. U.S.A.">
        <title>The psychrophilic lifestyle as revealed by the genome sequence of Colwellia psychrerythraea 34H through genomic and proteomic analyses.</title>
        <authorList>
            <person name="Methe B.A."/>
            <person name="Nelson K.E."/>
            <person name="Deming J.W."/>
            <person name="Momen B."/>
            <person name="Melamud E."/>
            <person name="Zhang X."/>
            <person name="Moult J."/>
            <person name="Madupu R."/>
            <person name="Nelson W.C."/>
            <person name="Dodson R.J."/>
            <person name="Brinkac L.M."/>
            <person name="Daugherty S.C."/>
            <person name="Durkin A.S."/>
            <person name="DeBoy R.T."/>
            <person name="Kolonay J.F."/>
            <person name="Sullivan S.A."/>
            <person name="Zhou L."/>
            <person name="Davidsen T.M."/>
            <person name="Wu M."/>
            <person name="Huston A.L."/>
            <person name="Lewis M."/>
            <person name="Weaver B."/>
            <person name="Weidman J.F."/>
            <person name="Khouri H."/>
            <person name="Utterback T.R."/>
            <person name="Feldblyum T.V."/>
            <person name="Fraser C.M."/>
        </authorList>
    </citation>
    <scope>NUCLEOTIDE SEQUENCE [LARGE SCALE GENOMIC DNA]</scope>
    <source>
        <strain evidence="1">34H</strain>
    </source>
</reference>